<protein>
    <submittedName>
        <fullName evidence="1">Uncharacterized protein</fullName>
    </submittedName>
</protein>
<organism evidence="1 2">
    <name type="scientific">Rhodopirellula islandica</name>
    <dbReference type="NCBI Taxonomy" id="595434"/>
    <lineage>
        <taxon>Bacteria</taxon>
        <taxon>Pseudomonadati</taxon>
        <taxon>Planctomycetota</taxon>
        <taxon>Planctomycetia</taxon>
        <taxon>Pirellulales</taxon>
        <taxon>Pirellulaceae</taxon>
        <taxon>Rhodopirellula</taxon>
    </lineage>
</organism>
<comment type="caution">
    <text evidence="1">The sequence shown here is derived from an EMBL/GenBank/DDBJ whole genome shotgun (WGS) entry which is preliminary data.</text>
</comment>
<dbReference type="Proteomes" id="UP000036367">
    <property type="component" value="Unassembled WGS sequence"/>
</dbReference>
<sequence>MGWLASPVDTAPCHVAPRRAFLRETPAGKILSGLIFSAQVCYPESRRTGDCR</sequence>
<accession>A0A0J1BGM5</accession>
<dbReference type="PATRIC" id="fig|595434.4.peg.2228"/>
<evidence type="ECO:0000313" key="2">
    <source>
        <dbReference type="Proteomes" id="UP000036367"/>
    </source>
</evidence>
<keyword evidence="2" id="KW-1185">Reference proteome</keyword>
<dbReference type="EMBL" id="LECT01000017">
    <property type="protein sequence ID" value="KLU05702.1"/>
    <property type="molecule type" value="Genomic_DNA"/>
</dbReference>
<dbReference type="STRING" id="595434.RISK_002334"/>
<dbReference type="AlphaFoldDB" id="A0A0J1BGM5"/>
<reference evidence="1" key="1">
    <citation type="submission" date="2015-05" db="EMBL/GenBank/DDBJ databases">
        <title>Permanent draft genome of Rhodopirellula islandicus K833.</title>
        <authorList>
            <person name="Kizina J."/>
            <person name="Richter M."/>
            <person name="Glockner F.O."/>
            <person name="Harder J."/>
        </authorList>
    </citation>
    <scope>NUCLEOTIDE SEQUENCE [LARGE SCALE GENOMIC DNA]</scope>
    <source>
        <strain evidence="1">K833</strain>
    </source>
</reference>
<evidence type="ECO:0000313" key="1">
    <source>
        <dbReference type="EMBL" id="KLU05702.1"/>
    </source>
</evidence>
<gene>
    <name evidence="1" type="ORF">RISK_002334</name>
</gene>
<proteinExistence type="predicted"/>
<name>A0A0J1BGM5_RHOIS</name>